<dbReference type="HAMAP" id="MF_00176">
    <property type="entry name" value="Ser_tRNA_synth_type1"/>
    <property type="match status" value="1"/>
</dbReference>
<name>A0A1V5MKP2_UNCT6</name>
<feature type="binding site" evidence="13">
    <location>
        <position position="260"/>
    </location>
    <ligand>
        <name>L-serine</name>
        <dbReference type="ChEBI" id="CHEBI:33384"/>
    </ligand>
</feature>
<comment type="caution">
    <text evidence="12">Lacks conserved residue(s) required for the propagation of feature annotation.</text>
</comment>
<dbReference type="AlphaFoldDB" id="A0A1V5MKP2"/>
<feature type="binding site" evidence="12">
    <location>
        <position position="382"/>
    </location>
    <ligand>
        <name>L-serine</name>
        <dbReference type="ChEBI" id="CHEBI:33384"/>
    </ligand>
</feature>
<keyword evidence="5 12" id="KW-0436">Ligase</keyword>
<dbReference type="InterPro" id="IPR010978">
    <property type="entry name" value="tRNA-bd_arm"/>
</dbReference>
<keyword evidence="15" id="KW-0175">Coiled coil</keyword>
<feature type="binding site" evidence="12 14">
    <location>
        <begin position="260"/>
        <end position="262"/>
    </location>
    <ligand>
        <name>ATP</name>
        <dbReference type="ChEBI" id="CHEBI:30616"/>
    </ligand>
</feature>
<dbReference type="Proteomes" id="UP000485484">
    <property type="component" value="Unassembled WGS sequence"/>
</dbReference>
<dbReference type="InterPro" id="IPR015866">
    <property type="entry name" value="Ser-tRNA-synth_1_N"/>
</dbReference>
<dbReference type="GO" id="GO:0006434">
    <property type="term" value="P:seryl-tRNA aminoacylation"/>
    <property type="evidence" value="ECO:0007669"/>
    <property type="project" value="UniProtKB-UniRule"/>
</dbReference>
<evidence type="ECO:0000256" key="2">
    <source>
        <dbReference type="ARBA" id="ARBA00005045"/>
    </source>
</evidence>
<dbReference type="PRINTS" id="PR00981">
    <property type="entry name" value="TRNASYNTHSER"/>
</dbReference>
<dbReference type="PROSITE" id="PS50862">
    <property type="entry name" value="AA_TRNA_LIGASE_II"/>
    <property type="match status" value="1"/>
</dbReference>
<sequence>MLDLKFIRENRDLVERAARQKNARVDLDGILSLDEERRRLLGEVDVLRHDRNRASEEVNRLKKAGQDASELISRVRSDAERVKELEARLREVESKLFELVSYLPNIPAPDVPEGNPPDGNVVVRSWGEPPRFDFKPLPHYELAERLGLIDFKAAGRMAGSFFALYTGLGARLERALINFMLDRHRAEGYLEIAPPLMVNRRAMFNTGQLPKLEADMYRVESEDFFLIPTAEVPVTNIHQDAILSENQLPIRYTAFTPCFRLEAGAYGKDTRGLMRLHQFDKVEMVKFCRPEDSYAEHEKLTADAEGVLQALELPYRVVLLCTGDLSFAGAKCYDLEAWAPGVDRFLEVSSCSNFEDFQARRCNTRYRTRTGEVRLVHTLNGSGVALARTVACLLETHQRPDGSVVLPAALRPYLDNLEAITP</sequence>
<gene>
    <name evidence="12 17" type="primary">serS</name>
    <name evidence="17" type="ORF">BWY73_00081</name>
</gene>
<evidence type="ECO:0000256" key="13">
    <source>
        <dbReference type="PIRSR" id="PIRSR001529-1"/>
    </source>
</evidence>
<evidence type="ECO:0000256" key="9">
    <source>
        <dbReference type="ARBA" id="ARBA00023146"/>
    </source>
</evidence>
<evidence type="ECO:0000256" key="4">
    <source>
        <dbReference type="ARBA" id="ARBA00022490"/>
    </source>
</evidence>
<comment type="catalytic activity">
    <reaction evidence="10 12">
        <text>tRNA(Sec) + L-serine + ATP = L-seryl-tRNA(Sec) + AMP + diphosphate + H(+)</text>
        <dbReference type="Rhea" id="RHEA:42580"/>
        <dbReference type="Rhea" id="RHEA-COMP:9742"/>
        <dbReference type="Rhea" id="RHEA-COMP:10128"/>
        <dbReference type="ChEBI" id="CHEBI:15378"/>
        <dbReference type="ChEBI" id="CHEBI:30616"/>
        <dbReference type="ChEBI" id="CHEBI:33019"/>
        <dbReference type="ChEBI" id="CHEBI:33384"/>
        <dbReference type="ChEBI" id="CHEBI:78442"/>
        <dbReference type="ChEBI" id="CHEBI:78533"/>
        <dbReference type="ChEBI" id="CHEBI:456215"/>
        <dbReference type="EC" id="6.1.1.11"/>
    </reaction>
</comment>
<protein>
    <recommendedName>
        <fullName evidence="12">Serine--tRNA ligase</fullName>
        <ecNumber evidence="12">6.1.1.11</ecNumber>
    </recommendedName>
    <alternativeName>
        <fullName evidence="12">Seryl-tRNA synthetase</fullName>
        <shortName evidence="12">SerRS</shortName>
    </alternativeName>
    <alternativeName>
        <fullName evidence="12">Seryl-tRNA(Ser/Sec) synthetase</fullName>
    </alternativeName>
</protein>
<dbReference type="Pfam" id="PF00587">
    <property type="entry name" value="tRNA-synt_2b"/>
    <property type="match status" value="1"/>
</dbReference>
<dbReference type="Gene3D" id="3.30.930.10">
    <property type="entry name" value="Bira Bifunctional Protein, Domain 2"/>
    <property type="match status" value="1"/>
</dbReference>
<dbReference type="Pfam" id="PF02403">
    <property type="entry name" value="Seryl_tRNA_N"/>
    <property type="match status" value="1"/>
</dbReference>
<feature type="coiled-coil region" evidence="15">
    <location>
        <begin position="44"/>
        <end position="95"/>
    </location>
</feature>
<keyword evidence="9 12" id="KW-0030">Aminoacyl-tRNA synthetase</keyword>
<comment type="similarity">
    <text evidence="3 12">Belongs to the class-II aminoacyl-tRNA synthetase family. Type-1 seryl-tRNA synthetase subfamily.</text>
</comment>
<dbReference type="PANTHER" id="PTHR43697">
    <property type="entry name" value="SERYL-TRNA SYNTHETASE"/>
    <property type="match status" value="1"/>
</dbReference>
<evidence type="ECO:0000256" key="15">
    <source>
        <dbReference type="SAM" id="Coils"/>
    </source>
</evidence>
<dbReference type="Gene3D" id="1.10.287.40">
    <property type="entry name" value="Serine-tRNA synthetase, tRNA binding domain"/>
    <property type="match status" value="1"/>
</dbReference>
<proteinExistence type="inferred from homology"/>
<feature type="binding site" evidence="12 13">
    <location>
        <position position="283"/>
    </location>
    <ligand>
        <name>L-serine</name>
        <dbReference type="ChEBI" id="CHEBI:33384"/>
    </ligand>
</feature>
<dbReference type="PIRSF" id="PIRSF001529">
    <property type="entry name" value="Ser-tRNA-synth_IIa"/>
    <property type="match status" value="1"/>
</dbReference>
<reference evidence="17" key="1">
    <citation type="submission" date="2017-02" db="EMBL/GenBank/DDBJ databases">
        <title>Delving into the versatile metabolic prowess of the omnipresent phylum Bacteroidetes.</title>
        <authorList>
            <person name="Nobu M.K."/>
            <person name="Mei R."/>
            <person name="Narihiro T."/>
            <person name="Kuroda K."/>
            <person name="Liu W.-T."/>
        </authorList>
    </citation>
    <scope>NUCLEOTIDE SEQUENCE</scope>
    <source>
        <strain evidence="17">ADurb.Bin417</strain>
    </source>
</reference>
<dbReference type="NCBIfam" id="TIGR00414">
    <property type="entry name" value="serS"/>
    <property type="match status" value="1"/>
</dbReference>
<dbReference type="GO" id="GO:0005737">
    <property type="term" value="C:cytoplasm"/>
    <property type="evidence" value="ECO:0007669"/>
    <property type="project" value="UniProtKB-SubCell"/>
</dbReference>
<dbReference type="GO" id="GO:0016260">
    <property type="term" value="P:selenocysteine biosynthetic process"/>
    <property type="evidence" value="ECO:0007669"/>
    <property type="project" value="UniProtKB-UniRule"/>
</dbReference>
<dbReference type="InterPro" id="IPR006195">
    <property type="entry name" value="aa-tRNA-synth_II"/>
</dbReference>
<comment type="pathway">
    <text evidence="2 12">Aminoacyl-tRNA biosynthesis; selenocysteinyl-tRNA(Sec) biosynthesis; L-seryl-tRNA(Sec) from L-serine and tRNA(Sec): step 1/1.</text>
</comment>
<feature type="domain" description="Aminoacyl-transfer RNA synthetases class-II family profile" evidence="16">
    <location>
        <begin position="138"/>
        <end position="407"/>
    </location>
</feature>
<keyword evidence="4 12" id="KW-0963">Cytoplasm</keyword>
<dbReference type="SUPFAM" id="SSF55681">
    <property type="entry name" value="Class II aaRS and biotin synthetases"/>
    <property type="match status" value="1"/>
</dbReference>
<evidence type="ECO:0000256" key="10">
    <source>
        <dbReference type="ARBA" id="ARBA00047929"/>
    </source>
</evidence>
<dbReference type="SUPFAM" id="SSF46589">
    <property type="entry name" value="tRNA-binding arm"/>
    <property type="match status" value="1"/>
</dbReference>
<evidence type="ECO:0000256" key="7">
    <source>
        <dbReference type="ARBA" id="ARBA00022840"/>
    </source>
</evidence>
<comment type="function">
    <text evidence="12">Catalyzes the attachment of serine to tRNA(Ser). Is also able to aminoacylate tRNA(Sec) with serine, to form the misacylated tRNA L-seryl-tRNA(Sec), which will be further converted into selenocysteinyl-tRNA(Sec).</text>
</comment>
<dbReference type="InterPro" id="IPR002317">
    <property type="entry name" value="Ser-tRNA-ligase_type_1"/>
</dbReference>
<evidence type="ECO:0000256" key="11">
    <source>
        <dbReference type="ARBA" id="ARBA00048823"/>
    </source>
</evidence>
<comment type="catalytic activity">
    <reaction evidence="11 12">
        <text>tRNA(Ser) + L-serine + ATP = L-seryl-tRNA(Ser) + AMP + diphosphate + H(+)</text>
        <dbReference type="Rhea" id="RHEA:12292"/>
        <dbReference type="Rhea" id="RHEA-COMP:9669"/>
        <dbReference type="Rhea" id="RHEA-COMP:9703"/>
        <dbReference type="ChEBI" id="CHEBI:15378"/>
        <dbReference type="ChEBI" id="CHEBI:30616"/>
        <dbReference type="ChEBI" id="CHEBI:33019"/>
        <dbReference type="ChEBI" id="CHEBI:33384"/>
        <dbReference type="ChEBI" id="CHEBI:78442"/>
        <dbReference type="ChEBI" id="CHEBI:78533"/>
        <dbReference type="ChEBI" id="CHEBI:456215"/>
        <dbReference type="EC" id="6.1.1.11"/>
    </reaction>
</comment>
<accession>A0A1V5MKP2</accession>
<evidence type="ECO:0000256" key="3">
    <source>
        <dbReference type="ARBA" id="ARBA00010728"/>
    </source>
</evidence>
<evidence type="ECO:0000256" key="6">
    <source>
        <dbReference type="ARBA" id="ARBA00022741"/>
    </source>
</evidence>
<dbReference type="InterPro" id="IPR042103">
    <property type="entry name" value="SerRS_1_N_sf"/>
</dbReference>
<comment type="subcellular location">
    <subcellularLocation>
        <location evidence="1 12">Cytoplasm</location>
    </subcellularLocation>
</comment>
<evidence type="ECO:0000259" key="16">
    <source>
        <dbReference type="PROSITE" id="PS50862"/>
    </source>
</evidence>
<dbReference type="CDD" id="cd00770">
    <property type="entry name" value="SerRS_core"/>
    <property type="match status" value="1"/>
</dbReference>
<comment type="caution">
    <text evidence="17">The sequence shown here is derived from an EMBL/GenBank/DDBJ whole genome shotgun (WGS) entry which is preliminary data.</text>
</comment>
<dbReference type="GO" id="GO:0004828">
    <property type="term" value="F:serine-tRNA ligase activity"/>
    <property type="evidence" value="ECO:0007669"/>
    <property type="project" value="UniProtKB-UniRule"/>
</dbReference>
<dbReference type="EC" id="6.1.1.11" evidence="12"/>
<comment type="domain">
    <text evidence="12">Consists of two distinct domains, a catalytic core and a N-terminal extension that is involved in tRNA binding.</text>
</comment>
<comment type="subunit">
    <text evidence="12">Homodimer. The tRNA molecule binds across the dimer.</text>
</comment>
<dbReference type="GO" id="GO:0005524">
    <property type="term" value="F:ATP binding"/>
    <property type="evidence" value="ECO:0007669"/>
    <property type="project" value="UniProtKB-UniRule"/>
</dbReference>
<evidence type="ECO:0000256" key="8">
    <source>
        <dbReference type="ARBA" id="ARBA00022917"/>
    </source>
</evidence>
<dbReference type="PANTHER" id="PTHR43697:SF1">
    <property type="entry name" value="SERINE--TRNA LIGASE"/>
    <property type="match status" value="1"/>
</dbReference>
<evidence type="ECO:0000313" key="17">
    <source>
        <dbReference type="EMBL" id="OPZ93837.1"/>
    </source>
</evidence>
<evidence type="ECO:0000256" key="14">
    <source>
        <dbReference type="PIRSR" id="PIRSR001529-2"/>
    </source>
</evidence>
<organism evidence="17">
    <name type="scientific">candidate division TA06 bacterium ADurb.Bin417</name>
    <dbReference type="NCBI Taxonomy" id="1852828"/>
    <lineage>
        <taxon>Bacteria</taxon>
        <taxon>Bacteria division TA06</taxon>
    </lineage>
</organism>
<feature type="binding site" evidence="12">
    <location>
        <begin position="229"/>
        <end position="231"/>
    </location>
    <ligand>
        <name>L-serine</name>
        <dbReference type="ChEBI" id="CHEBI:33384"/>
    </ligand>
</feature>
<evidence type="ECO:0000256" key="1">
    <source>
        <dbReference type="ARBA" id="ARBA00004496"/>
    </source>
</evidence>
<keyword evidence="7 12" id="KW-0067">ATP-binding</keyword>
<dbReference type="EMBL" id="MWAK01000005">
    <property type="protein sequence ID" value="OPZ93837.1"/>
    <property type="molecule type" value="Genomic_DNA"/>
</dbReference>
<keyword evidence="6 12" id="KW-0547">Nucleotide-binding</keyword>
<dbReference type="UniPathway" id="UPA00906">
    <property type="reaction ID" value="UER00895"/>
</dbReference>
<keyword evidence="8 12" id="KW-0648">Protein biosynthesis</keyword>
<evidence type="ECO:0000256" key="5">
    <source>
        <dbReference type="ARBA" id="ARBA00022598"/>
    </source>
</evidence>
<feature type="binding site" evidence="12 14">
    <location>
        <begin position="347"/>
        <end position="350"/>
    </location>
    <ligand>
        <name>ATP</name>
        <dbReference type="ChEBI" id="CHEBI:30616"/>
    </ligand>
</feature>
<dbReference type="InterPro" id="IPR045864">
    <property type="entry name" value="aa-tRNA-synth_II/BPL/LPL"/>
</dbReference>
<feature type="binding site" evidence="13">
    <location>
        <position position="229"/>
    </location>
    <ligand>
        <name>L-serine</name>
        <dbReference type="ChEBI" id="CHEBI:33384"/>
    </ligand>
</feature>
<dbReference type="InterPro" id="IPR002314">
    <property type="entry name" value="aa-tRNA-synt_IIb"/>
</dbReference>
<evidence type="ECO:0000256" key="12">
    <source>
        <dbReference type="HAMAP-Rule" id="MF_00176"/>
    </source>
</evidence>
<dbReference type="InterPro" id="IPR033729">
    <property type="entry name" value="SerRS_core"/>
</dbReference>
<feature type="binding site" evidence="13">
    <location>
        <position position="380"/>
    </location>
    <ligand>
        <name>L-serine</name>
        <dbReference type="ChEBI" id="CHEBI:33384"/>
    </ligand>
</feature>